<reference evidence="2 3" key="1">
    <citation type="submission" date="2009-08" db="EMBL/GenBank/DDBJ databases">
        <title>The Genome Sequence of Spizellomyces punctatus strain DAOM BR117.</title>
        <authorList>
            <consortium name="The Broad Institute Genome Sequencing Platform"/>
            <person name="Russ C."/>
            <person name="Cuomo C."/>
            <person name="Shea T."/>
            <person name="Young S.K."/>
            <person name="Zeng Q."/>
            <person name="Koehrsen M."/>
            <person name="Haas B."/>
            <person name="Borodovsky M."/>
            <person name="Guigo R."/>
            <person name="Alvarado L."/>
            <person name="Berlin A."/>
            <person name="Bochicchio J."/>
            <person name="Borenstein D."/>
            <person name="Chapman S."/>
            <person name="Chen Z."/>
            <person name="Engels R."/>
            <person name="Freedman E."/>
            <person name="Gellesch M."/>
            <person name="Goldberg J."/>
            <person name="Griggs A."/>
            <person name="Gujja S."/>
            <person name="Heiman D."/>
            <person name="Hepburn T."/>
            <person name="Howarth C."/>
            <person name="Jen D."/>
            <person name="Larson L."/>
            <person name="Lewis B."/>
            <person name="Mehta T."/>
            <person name="Park D."/>
            <person name="Pearson M."/>
            <person name="Roberts A."/>
            <person name="Saif S."/>
            <person name="Shenoy N."/>
            <person name="Sisk P."/>
            <person name="Stolte C."/>
            <person name="Sykes S."/>
            <person name="Thomson T."/>
            <person name="Walk T."/>
            <person name="White J."/>
            <person name="Yandava C."/>
            <person name="Burger G."/>
            <person name="Gray M.W."/>
            <person name="Holland P.W.H."/>
            <person name="King N."/>
            <person name="Lang F.B.F."/>
            <person name="Roger A.J."/>
            <person name="Ruiz-Trillo I."/>
            <person name="Lander E."/>
            <person name="Nusbaum C."/>
        </authorList>
    </citation>
    <scope>NUCLEOTIDE SEQUENCE [LARGE SCALE GENOMIC DNA]</scope>
    <source>
        <strain evidence="2 3">DAOM BR117</strain>
    </source>
</reference>
<evidence type="ECO:0000313" key="2">
    <source>
        <dbReference type="EMBL" id="KND01925.1"/>
    </source>
</evidence>
<dbReference type="VEuPathDB" id="FungiDB:SPPG_02432"/>
<evidence type="ECO:0000313" key="3">
    <source>
        <dbReference type="Proteomes" id="UP000053201"/>
    </source>
</evidence>
<dbReference type="OrthoDB" id="8249012at2759"/>
<name>A0A0L0HLY1_SPIPD</name>
<sequence>MWNDLHKAIVERGSLTRDELVKVMEWKLSRGKFRPTLLAQVSSNPPDVVVGASRRGFSLVKESDESIIAALKELAKLKGVGPATASALLSAYNPSIPFMSDEALSLYSAKLQYTVPAYKNLLEKLRAQAAELNKREGSDNWTAGKCERAVWAWCIGKRFGLTEMGEDKGNGNDTGTPVTEEDGIPEKEEKRPSKSNDDDETTGLRRSKRRRKAADEDVS</sequence>
<dbReference type="AlphaFoldDB" id="A0A0L0HLY1"/>
<dbReference type="InParanoid" id="A0A0L0HLY1"/>
<dbReference type="eggNOG" id="ENOG502QR55">
    <property type="taxonomic scope" value="Eukaryota"/>
</dbReference>
<gene>
    <name evidence="2" type="ORF">SPPG_02432</name>
</gene>
<dbReference type="STRING" id="645134.A0A0L0HLY1"/>
<dbReference type="EMBL" id="KQ257453">
    <property type="protein sequence ID" value="KND01925.1"/>
    <property type="molecule type" value="Genomic_DNA"/>
</dbReference>
<feature type="compositionally biased region" description="Basic and acidic residues" evidence="1">
    <location>
        <begin position="184"/>
        <end position="196"/>
    </location>
</feature>
<evidence type="ECO:0000256" key="1">
    <source>
        <dbReference type="SAM" id="MobiDB-lite"/>
    </source>
</evidence>
<dbReference type="RefSeq" id="XP_016609964.1">
    <property type="nucleotide sequence ID" value="XM_016750722.1"/>
</dbReference>
<feature type="region of interest" description="Disordered" evidence="1">
    <location>
        <begin position="164"/>
        <end position="219"/>
    </location>
</feature>
<dbReference type="OMA" id="NAKEYRM"/>
<dbReference type="Proteomes" id="UP000053201">
    <property type="component" value="Unassembled WGS sequence"/>
</dbReference>
<dbReference type="PANTHER" id="PTHR21521">
    <property type="entry name" value="AMUN, ISOFORM A"/>
    <property type="match status" value="1"/>
</dbReference>
<dbReference type="PANTHER" id="PTHR21521:SF0">
    <property type="entry name" value="AMUN, ISOFORM A"/>
    <property type="match status" value="1"/>
</dbReference>
<organism evidence="2 3">
    <name type="scientific">Spizellomyces punctatus (strain DAOM BR117)</name>
    <dbReference type="NCBI Taxonomy" id="645134"/>
    <lineage>
        <taxon>Eukaryota</taxon>
        <taxon>Fungi</taxon>
        <taxon>Fungi incertae sedis</taxon>
        <taxon>Chytridiomycota</taxon>
        <taxon>Chytridiomycota incertae sedis</taxon>
        <taxon>Chytridiomycetes</taxon>
        <taxon>Spizellomycetales</taxon>
        <taxon>Spizellomycetaceae</taxon>
        <taxon>Spizellomyces</taxon>
    </lineage>
</organism>
<proteinExistence type="predicted"/>
<keyword evidence="3" id="KW-1185">Reference proteome</keyword>
<dbReference type="GeneID" id="27686018"/>
<accession>A0A0L0HLY1</accession>
<protein>
    <submittedName>
        <fullName evidence="2">Uncharacterized protein</fullName>
    </submittedName>
</protein>